<dbReference type="InterPro" id="IPR004827">
    <property type="entry name" value="bZIP"/>
</dbReference>
<dbReference type="Gene3D" id="1.20.5.170">
    <property type="match status" value="1"/>
</dbReference>
<dbReference type="SUPFAM" id="SSF57959">
    <property type="entry name" value="Leucine zipper domain"/>
    <property type="match status" value="1"/>
</dbReference>
<dbReference type="GO" id="GO:0003677">
    <property type="term" value="F:DNA binding"/>
    <property type="evidence" value="ECO:0007669"/>
    <property type="project" value="UniProtKB-KW"/>
</dbReference>
<organism evidence="6 7">
    <name type="scientific">Dillenia turbinata</name>
    <dbReference type="NCBI Taxonomy" id="194707"/>
    <lineage>
        <taxon>Eukaryota</taxon>
        <taxon>Viridiplantae</taxon>
        <taxon>Streptophyta</taxon>
        <taxon>Embryophyta</taxon>
        <taxon>Tracheophyta</taxon>
        <taxon>Spermatophyta</taxon>
        <taxon>Magnoliopsida</taxon>
        <taxon>eudicotyledons</taxon>
        <taxon>Gunneridae</taxon>
        <taxon>Pentapetalae</taxon>
        <taxon>Dilleniales</taxon>
        <taxon>Dilleniaceae</taxon>
        <taxon>Dillenia</taxon>
    </lineage>
</organism>
<dbReference type="Pfam" id="PF07716">
    <property type="entry name" value="bZIP_2"/>
    <property type="match status" value="1"/>
</dbReference>
<dbReference type="GO" id="GO:0005634">
    <property type="term" value="C:nucleus"/>
    <property type="evidence" value="ECO:0007669"/>
    <property type="project" value="UniProtKB-SubCell"/>
</dbReference>
<comment type="subcellular location">
    <subcellularLocation>
        <location evidence="1">Nucleus</location>
    </subcellularLocation>
</comment>
<dbReference type="SMART" id="SM00338">
    <property type="entry name" value="BRLZ"/>
    <property type="match status" value="1"/>
</dbReference>
<evidence type="ECO:0000256" key="2">
    <source>
        <dbReference type="ARBA" id="ARBA00023125"/>
    </source>
</evidence>
<feature type="domain" description="BZIP" evidence="5">
    <location>
        <begin position="230"/>
        <end position="279"/>
    </location>
</feature>
<dbReference type="PROSITE" id="PS00036">
    <property type="entry name" value="BZIP_BASIC"/>
    <property type="match status" value="1"/>
</dbReference>
<keyword evidence="3" id="KW-0539">Nucleus</keyword>
<keyword evidence="2" id="KW-0238">DNA-binding</keyword>
<dbReference type="AlphaFoldDB" id="A0AAN8VI38"/>
<proteinExistence type="predicted"/>
<sequence length="494" mass="56152">MYSDTMDSSACLFQSISAIWHINPKNLSLSFPLYKAYCDFFPSACGFKWEIEVSSSHLATKFRFRFFSNIIGNMFPPILDFQEESKPNLNNSPSLVTSMTQQTVDFAIAGGYIHQENWMKIEETSQGTTTQLLQTGFASTDFHVNDINNVLNPFGTPNPVVGDGFGCFKSFSCPNFGGFGSEEPNMVLEESFRLDSAYPHELFNGLGTACGFEVHAGKSSVMNPRNMPLCEKIQRRMIKNRESAARSRARRQAQDAQNRLDIMKLKTENETLKKVIKALLAMVKANKEKQQQLARSFSGPLNKQLIEQGSFMWFTMGSVWCLKLNESLKVMNQISCNTTFKLLEFPENNSPIFLNMPNKCAEEAKKGFIIALEHKEEERERVAESIPSQQRDAEHMKFWCLIERAKARIKHPNIAHHKPYCKEQLKRSTALIHQMGAPVSNSSMVNPHPSNNIWLEKKDFIIAKFCRVCMKERLRDYNHLPGSGMDVYNASTVA</sequence>
<keyword evidence="4" id="KW-0175">Coiled coil</keyword>
<dbReference type="GO" id="GO:0045893">
    <property type="term" value="P:positive regulation of DNA-templated transcription"/>
    <property type="evidence" value="ECO:0007669"/>
    <property type="project" value="InterPro"/>
</dbReference>
<name>A0AAN8VI38_9MAGN</name>
<gene>
    <name evidence="6" type="ORF">RJ641_034800</name>
</gene>
<dbReference type="InterPro" id="IPR046347">
    <property type="entry name" value="bZIP_sf"/>
</dbReference>
<keyword evidence="7" id="KW-1185">Reference proteome</keyword>
<dbReference type="GO" id="GO:0003700">
    <property type="term" value="F:DNA-binding transcription factor activity"/>
    <property type="evidence" value="ECO:0007669"/>
    <property type="project" value="InterPro"/>
</dbReference>
<dbReference type="PANTHER" id="PTHR22952">
    <property type="entry name" value="CAMP-RESPONSE ELEMENT BINDING PROTEIN-RELATED"/>
    <property type="match status" value="1"/>
</dbReference>
<reference evidence="6 7" key="1">
    <citation type="submission" date="2023-12" db="EMBL/GenBank/DDBJ databases">
        <title>A high-quality genome assembly for Dillenia turbinata (Dilleniales).</title>
        <authorList>
            <person name="Chanderbali A."/>
        </authorList>
    </citation>
    <scope>NUCLEOTIDE SEQUENCE [LARGE SCALE GENOMIC DNA]</scope>
    <source>
        <strain evidence="6">LSX21</strain>
        <tissue evidence="6">Leaf</tissue>
    </source>
</reference>
<evidence type="ECO:0000256" key="4">
    <source>
        <dbReference type="SAM" id="Coils"/>
    </source>
</evidence>
<evidence type="ECO:0000256" key="3">
    <source>
        <dbReference type="ARBA" id="ARBA00023242"/>
    </source>
</evidence>
<dbReference type="PROSITE" id="PS50217">
    <property type="entry name" value="BZIP"/>
    <property type="match status" value="1"/>
</dbReference>
<dbReference type="Proteomes" id="UP001370490">
    <property type="component" value="Unassembled WGS sequence"/>
</dbReference>
<evidence type="ECO:0000313" key="7">
    <source>
        <dbReference type="Proteomes" id="UP001370490"/>
    </source>
</evidence>
<evidence type="ECO:0000313" key="6">
    <source>
        <dbReference type="EMBL" id="KAK6934645.1"/>
    </source>
</evidence>
<protein>
    <submittedName>
        <fullName evidence="6">Basic-leucine zipper domain</fullName>
    </submittedName>
</protein>
<evidence type="ECO:0000256" key="1">
    <source>
        <dbReference type="ARBA" id="ARBA00004123"/>
    </source>
</evidence>
<dbReference type="EMBL" id="JBAMMX010000008">
    <property type="protein sequence ID" value="KAK6934645.1"/>
    <property type="molecule type" value="Genomic_DNA"/>
</dbReference>
<evidence type="ECO:0000259" key="5">
    <source>
        <dbReference type="PROSITE" id="PS50217"/>
    </source>
</evidence>
<dbReference type="InterPro" id="IPR043452">
    <property type="entry name" value="BZIP46-like"/>
</dbReference>
<dbReference type="PANTHER" id="PTHR22952:SF408">
    <property type="entry name" value="BZIP DOMAIN-CONTAINING PROTEIN"/>
    <property type="match status" value="1"/>
</dbReference>
<feature type="coiled-coil region" evidence="4">
    <location>
        <begin position="239"/>
        <end position="282"/>
    </location>
</feature>
<comment type="caution">
    <text evidence="6">The sequence shown here is derived from an EMBL/GenBank/DDBJ whole genome shotgun (WGS) entry which is preliminary data.</text>
</comment>
<accession>A0AAN8VI38</accession>